<keyword evidence="5" id="KW-0560">Oxidoreductase</keyword>
<evidence type="ECO:0000259" key="7">
    <source>
        <dbReference type="Pfam" id="PF01494"/>
    </source>
</evidence>
<accession>A0A1I7WGS2</accession>
<dbReference type="WBParaSite" id="Hba_04188">
    <property type="protein sequence ID" value="Hba_04188"/>
    <property type="gene ID" value="Hba_04188"/>
</dbReference>
<evidence type="ECO:0000256" key="2">
    <source>
        <dbReference type="ARBA" id="ARBA00022630"/>
    </source>
</evidence>
<dbReference type="SUPFAM" id="SSF51905">
    <property type="entry name" value="FAD/NAD(P)-binding domain"/>
    <property type="match status" value="1"/>
</dbReference>
<comment type="cofactor">
    <cofactor evidence="1">
        <name>FAD</name>
        <dbReference type="ChEBI" id="CHEBI:57692"/>
    </cofactor>
</comment>
<dbReference type="PANTHER" id="PTHR46028">
    <property type="entry name" value="KYNURENINE 3-MONOOXYGENASE"/>
    <property type="match status" value="1"/>
</dbReference>
<dbReference type="GO" id="GO:0004502">
    <property type="term" value="F:kynurenine 3-monooxygenase activity"/>
    <property type="evidence" value="ECO:0007669"/>
    <property type="project" value="TreeGrafter"/>
</dbReference>
<keyword evidence="4" id="KW-0521">NADP</keyword>
<evidence type="ECO:0000256" key="1">
    <source>
        <dbReference type="ARBA" id="ARBA00001974"/>
    </source>
</evidence>
<evidence type="ECO:0000313" key="8">
    <source>
        <dbReference type="Proteomes" id="UP000095283"/>
    </source>
</evidence>
<feature type="domain" description="FAD-binding" evidence="7">
    <location>
        <begin position="69"/>
        <end position="160"/>
    </location>
</feature>
<proteinExistence type="predicted"/>
<reference evidence="9" key="1">
    <citation type="submission" date="2016-11" db="UniProtKB">
        <authorList>
            <consortium name="WormBaseParasite"/>
        </authorList>
    </citation>
    <scope>IDENTIFICATION</scope>
</reference>
<evidence type="ECO:0000313" key="9">
    <source>
        <dbReference type="WBParaSite" id="Hba_04188"/>
    </source>
</evidence>
<protein>
    <submittedName>
        <fullName evidence="9">FAD_binding_3 domain-containing protein</fullName>
    </submittedName>
</protein>
<dbReference type="GO" id="GO:0071949">
    <property type="term" value="F:FAD binding"/>
    <property type="evidence" value="ECO:0007669"/>
    <property type="project" value="InterPro"/>
</dbReference>
<evidence type="ECO:0000256" key="5">
    <source>
        <dbReference type="ARBA" id="ARBA00023002"/>
    </source>
</evidence>
<dbReference type="PANTHER" id="PTHR46028:SF2">
    <property type="entry name" value="KYNURENINE 3-MONOOXYGENASE"/>
    <property type="match status" value="1"/>
</dbReference>
<dbReference type="GO" id="GO:0005741">
    <property type="term" value="C:mitochondrial outer membrane"/>
    <property type="evidence" value="ECO:0007669"/>
    <property type="project" value="TreeGrafter"/>
</dbReference>
<name>A0A1I7WGS2_HETBA</name>
<dbReference type="InterPro" id="IPR002938">
    <property type="entry name" value="FAD-bd"/>
</dbReference>
<keyword evidence="2" id="KW-0285">Flavoprotein</keyword>
<dbReference type="AlphaFoldDB" id="A0A1I7WGS2"/>
<evidence type="ECO:0000256" key="6">
    <source>
        <dbReference type="ARBA" id="ARBA00023033"/>
    </source>
</evidence>
<keyword evidence="3" id="KW-0274">FAD</keyword>
<dbReference type="Pfam" id="PF01494">
    <property type="entry name" value="FAD_binding_3"/>
    <property type="match status" value="1"/>
</dbReference>
<dbReference type="InterPro" id="IPR036188">
    <property type="entry name" value="FAD/NAD-bd_sf"/>
</dbReference>
<sequence length="288" mass="33175">MPKVIIAGAGLVGSLNACYFAQRGLHNLVKVISYLVLSCVEMHARLIHNKDGRTFSRQPYGQPGEHHIISINRRHLNEVLISKAEVCKKVKFFFEHKVRAIDLDKKELVVVSKTEQRVTGDLIIACDGAYSSVRRSIAAQPRFNFSQEYIEHGYVELNITSKNGEVTLKLFFKVYHSEVLAAKFDHISDTFRRVKPQPLVSIKGFEDCLVLSEIMDKYNGDIGKTILPDKQIYKSVFSIIIKSFSLFISDHYSIFFRNNRYKIQFKQHKMAHRSKLQSIDKSHKYIHV</sequence>
<keyword evidence="6" id="KW-0503">Monooxygenase</keyword>
<dbReference type="Proteomes" id="UP000095283">
    <property type="component" value="Unplaced"/>
</dbReference>
<dbReference type="Gene3D" id="3.50.50.60">
    <property type="entry name" value="FAD/NAD(P)-binding domain"/>
    <property type="match status" value="1"/>
</dbReference>
<organism evidence="8 9">
    <name type="scientific">Heterorhabditis bacteriophora</name>
    <name type="common">Entomopathogenic nematode worm</name>
    <dbReference type="NCBI Taxonomy" id="37862"/>
    <lineage>
        <taxon>Eukaryota</taxon>
        <taxon>Metazoa</taxon>
        <taxon>Ecdysozoa</taxon>
        <taxon>Nematoda</taxon>
        <taxon>Chromadorea</taxon>
        <taxon>Rhabditida</taxon>
        <taxon>Rhabditina</taxon>
        <taxon>Rhabditomorpha</taxon>
        <taxon>Strongyloidea</taxon>
        <taxon>Heterorhabditidae</taxon>
        <taxon>Heterorhabditis</taxon>
    </lineage>
</organism>
<keyword evidence="8" id="KW-1185">Reference proteome</keyword>
<dbReference type="GO" id="GO:0070189">
    <property type="term" value="P:kynurenine metabolic process"/>
    <property type="evidence" value="ECO:0007669"/>
    <property type="project" value="TreeGrafter"/>
</dbReference>
<evidence type="ECO:0000256" key="4">
    <source>
        <dbReference type="ARBA" id="ARBA00022857"/>
    </source>
</evidence>
<evidence type="ECO:0000256" key="3">
    <source>
        <dbReference type="ARBA" id="ARBA00022827"/>
    </source>
</evidence>